<feature type="compositionally biased region" description="Low complexity" evidence="1">
    <location>
        <begin position="99"/>
        <end position="122"/>
    </location>
</feature>
<name>A0A9P3GLI3_9APHY</name>
<keyword evidence="3" id="KW-1185">Reference proteome</keyword>
<evidence type="ECO:0000256" key="1">
    <source>
        <dbReference type="SAM" id="MobiDB-lite"/>
    </source>
</evidence>
<proteinExistence type="predicted"/>
<comment type="caution">
    <text evidence="2">The sequence shown here is derived from an EMBL/GenBank/DDBJ whole genome shotgun (WGS) entry which is preliminary data.</text>
</comment>
<evidence type="ECO:0000313" key="2">
    <source>
        <dbReference type="EMBL" id="GJE96961.1"/>
    </source>
</evidence>
<dbReference type="Proteomes" id="UP000703269">
    <property type="component" value="Unassembled WGS sequence"/>
</dbReference>
<gene>
    <name evidence="2" type="ORF">PsYK624_131710</name>
</gene>
<reference evidence="2 3" key="1">
    <citation type="submission" date="2021-08" db="EMBL/GenBank/DDBJ databases">
        <title>Draft Genome Sequence of Phanerochaete sordida strain YK-624.</title>
        <authorList>
            <person name="Mori T."/>
            <person name="Dohra H."/>
            <person name="Suzuki T."/>
            <person name="Kawagishi H."/>
            <person name="Hirai H."/>
        </authorList>
    </citation>
    <scope>NUCLEOTIDE SEQUENCE [LARGE SCALE GENOMIC DNA]</scope>
    <source>
        <strain evidence="2 3">YK-624</strain>
    </source>
</reference>
<accession>A0A9P3GLI3</accession>
<organism evidence="2 3">
    <name type="scientific">Phanerochaete sordida</name>
    <dbReference type="NCBI Taxonomy" id="48140"/>
    <lineage>
        <taxon>Eukaryota</taxon>
        <taxon>Fungi</taxon>
        <taxon>Dikarya</taxon>
        <taxon>Basidiomycota</taxon>
        <taxon>Agaricomycotina</taxon>
        <taxon>Agaricomycetes</taxon>
        <taxon>Polyporales</taxon>
        <taxon>Phanerochaetaceae</taxon>
        <taxon>Phanerochaete</taxon>
    </lineage>
</organism>
<dbReference type="AlphaFoldDB" id="A0A9P3GLI3"/>
<dbReference type="EMBL" id="BPQB01000066">
    <property type="protein sequence ID" value="GJE96961.1"/>
    <property type="molecule type" value="Genomic_DNA"/>
</dbReference>
<feature type="region of interest" description="Disordered" evidence="1">
    <location>
        <begin position="54"/>
        <end position="139"/>
    </location>
</feature>
<protein>
    <submittedName>
        <fullName evidence="2">Uncharacterized protein</fullName>
    </submittedName>
</protein>
<sequence>MLLRQLGSSSPGEFCAPVVCGADRPSQGVALTNGTCEHFWRKRSAAHSRRPLAFSKRGRPAAGGCGRPSGLVRPPDAICSSASRGFPHGQRGRARGHAGQRVAQGQRRAALARGAASARRGGQLRGAGQRGAWFSTRRVPRALSAPTGLVRRPASRAPCTDP</sequence>
<evidence type="ECO:0000313" key="3">
    <source>
        <dbReference type="Proteomes" id="UP000703269"/>
    </source>
</evidence>